<organism evidence="2 3">
    <name type="scientific">Emiliania huxleyi (strain CCMP1516)</name>
    <dbReference type="NCBI Taxonomy" id="280463"/>
    <lineage>
        <taxon>Eukaryota</taxon>
        <taxon>Haptista</taxon>
        <taxon>Haptophyta</taxon>
        <taxon>Prymnesiophyceae</taxon>
        <taxon>Isochrysidales</taxon>
        <taxon>Noelaerhabdaceae</taxon>
        <taxon>Emiliania</taxon>
    </lineage>
</organism>
<dbReference type="HOGENOM" id="CLU_461135_0_0_1"/>
<dbReference type="EnsemblProtists" id="EOD34305">
    <property type="protein sequence ID" value="EOD34305"/>
    <property type="gene ID" value="EMIHUDRAFT_202024"/>
</dbReference>
<dbReference type="GeneID" id="17279576"/>
<sequence length="592" mass="64634">MLVHFAASEAACRAACSARADCRFFTVYRDAQRRGSRSARLVSFCSLCAACDYTDVDYHHLRVIAAHRHYRSRAIAYASFVKTRSPAEELVRQRTVTAAALHDIQGAYSTAVYGAPGRVDLHALRVVYLRLLSDAAVRSVARVGVCHKTARPPRQPFYWAHAVSEHSPLDTLWVRPARPERPFPNGSWVEVTHCPWADDRDETTHAMFLYYAAGSGLSINLGRTLVVPRVPGNRDFVNGEARTEIIWLRRAECEALRPTDEGVMCGRHPHLFRCDANRTAAVTCGARNGDFFSRPYRRRGLPGLMPHFLNGHQPPPGASRGELQEANRSAAAGVGFDQRRLHTKCASSCFPDALPGGGWSRESFRCASIPRPEELEARPRGGAAREKEAGTSSKDARASETAAMTMMIQRVNANSPAQAVKSRTRGPTITQLRAKQAALVAASELAASSDAEASVVRHSPVDEAKRWASGKGRKVGFAKARATFRGGGTGIAATAAKHDSLIKICAGAVPSKLPGRLPSDKEHQGERAVEESARLRGLRTAPLPTALQGNHKEEGVWCSIPAPFWQLSSFPESESWFGAKSEAKPIVRLLQL</sequence>
<proteinExistence type="predicted"/>
<dbReference type="KEGG" id="ehx:EMIHUDRAFT_202024"/>
<accession>A0A0D3KEX0</accession>
<reference evidence="3" key="1">
    <citation type="journal article" date="2013" name="Nature">
        <title>Pan genome of the phytoplankton Emiliania underpins its global distribution.</title>
        <authorList>
            <person name="Read B.A."/>
            <person name="Kegel J."/>
            <person name="Klute M.J."/>
            <person name="Kuo A."/>
            <person name="Lefebvre S.C."/>
            <person name="Maumus F."/>
            <person name="Mayer C."/>
            <person name="Miller J."/>
            <person name="Monier A."/>
            <person name="Salamov A."/>
            <person name="Young J."/>
            <person name="Aguilar M."/>
            <person name="Claverie J.M."/>
            <person name="Frickenhaus S."/>
            <person name="Gonzalez K."/>
            <person name="Herman E.K."/>
            <person name="Lin Y.C."/>
            <person name="Napier J."/>
            <person name="Ogata H."/>
            <person name="Sarno A.F."/>
            <person name="Shmutz J."/>
            <person name="Schroeder D."/>
            <person name="de Vargas C."/>
            <person name="Verret F."/>
            <person name="von Dassow P."/>
            <person name="Valentin K."/>
            <person name="Van de Peer Y."/>
            <person name="Wheeler G."/>
            <person name="Dacks J.B."/>
            <person name="Delwiche C.F."/>
            <person name="Dyhrman S.T."/>
            <person name="Glockner G."/>
            <person name="John U."/>
            <person name="Richards T."/>
            <person name="Worden A.Z."/>
            <person name="Zhang X."/>
            <person name="Grigoriev I.V."/>
            <person name="Allen A.E."/>
            <person name="Bidle K."/>
            <person name="Borodovsky M."/>
            <person name="Bowler C."/>
            <person name="Brownlee C."/>
            <person name="Cock J.M."/>
            <person name="Elias M."/>
            <person name="Gladyshev V.N."/>
            <person name="Groth M."/>
            <person name="Guda C."/>
            <person name="Hadaegh A."/>
            <person name="Iglesias-Rodriguez M.D."/>
            <person name="Jenkins J."/>
            <person name="Jones B.M."/>
            <person name="Lawson T."/>
            <person name="Leese F."/>
            <person name="Lindquist E."/>
            <person name="Lobanov A."/>
            <person name="Lomsadze A."/>
            <person name="Malik S.B."/>
            <person name="Marsh M.E."/>
            <person name="Mackinder L."/>
            <person name="Mock T."/>
            <person name="Mueller-Roeber B."/>
            <person name="Pagarete A."/>
            <person name="Parker M."/>
            <person name="Probert I."/>
            <person name="Quesneville H."/>
            <person name="Raines C."/>
            <person name="Rensing S.A."/>
            <person name="Riano-Pachon D.M."/>
            <person name="Richier S."/>
            <person name="Rokitta S."/>
            <person name="Shiraiwa Y."/>
            <person name="Soanes D.M."/>
            <person name="van der Giezen M."/>
            <person name="Wahlund T.M."/>
            <person name="Williams B."/>
            <person name="Wilson W."/>
            <person name="Wolfe G."/>
            <person name="Wurch L.L."/>
        </authorList>
    </citation>
    <scope>NUCLEOTIDE SEQUENCE</scope>
</reference>
<dbReference type="AlphaFoldDB" id="A0A0D3KEX0"/>
<evidence type="ECO:0000313" key="3">
    <source>
        <dbReference type="Proteomes" id="UP000013827"/>
    </source>
</evidence>
<evidence type="ECO:0008006" key="4">
    <source>
        <dbReference type="Google" id="ProtNLM"/>
    </source>
</evidence>
<protein>
    <recommendedName>
        <fullName evidence="4">Apple domain-containing protein</fullName>
    </recommendedName>
</protein>
<dbReference type="Proteomes" id="UP000013827">
    <property type="component" value="Unassembled WGS sequence"/>
</dbReference>
<keyword evidence="3" id="KW-1185">Reference proteome</keyword>
<evidence type="ECO:0000313" key="2">
    <source>
        <dbReference type="EnsemblProtists" id="EOD34305"/>
    </source>
</evidence>
<dbReference type="PaxDb" id="2903-EOD34305"/>
<name>A0A0D3KEX0_EMIH1</name>
<dbReference type="RefSeq" id="XP_005786734.1">
    <property type="nucleotide sequence ID" value="XM_005786677.1"/>
</dbReference>
<evidence type="ECO:0000256" key="1">
    <source>
        <dbReference type="SAM" id="MobiDB-lite"/>
    </source>
</evidence>
<feature type="region of interest" description="Disordered" evidence="1">
    <location>
        <begin position="373"/>
        <end position="397"/>
    </location>
</feature>
<feature type="region of interest" description="Disordered" evidence="1">
    <location>
        <begin position="515"/>
        <end position="535"/>
    </location>
</feature>
<feature type="compositionally biased region" description="Basic and acidic residues" evidence="1">
    <location>
        <begin position="518"/>
        <end position="534"/>
    </location>
</feature>
<reference evidence="2" key="2">
    <citation type="submission" date="2024-10" db="UniProtKB">
        <authorList>
            <consortium name="EnsemblProtists"/>
        </authorList>
    </citation>
    <scope>IDENTIFICATION</scope>
</reference>